<evidence type="ECO:0000313" key="5">
    <source>
        <dbReference type="Proteomes" id="UP001324427"/>
    </source>
</evidence>
<dbReference type="InterPro" id="IPR008972">
    <property type="entry name" value="Cupredoxin"/>
</dbReference>
<evidence type="ECO:0008006" key="6">
    <source>
        <dbReference type="Google" id="ProtNLM"/>
    </source>
</evidence>
<sequence length="385" mass="40122">MKADTIWVALAAALAGLTTAEETSPESSSSSSTTTTDGEITIHTITVGEVQNRFSPNNITATPGDIVTFVFYPSNHSVIQSVYGFPCIPSEDVTGQPGFFSGFQPVANTSGPLPSWNLTVITTDPIWYYCGAPGSCIGYSMLGVINANVSGSLEAQKRLAAEANYMLQPGQAIPNAALTSLRALAATVTATLTVTAGTTASPTSSTSAASTSAAAATHHHSALSTGAIVGIAIGAAAVAILAAVLFFLLGRTKTLFERLHYHPTSGAPPPMQDAAAYAFAPQQQQQSRHHSSQLPPYQPAYQAVGQYENKPPHLAQTSASSMAQLAPEAAHNNARFQYTGLAPRQADFRFSGTTESELGSDEVPPARSMRSSPVHELATIASPVE</sequence>
<dbReference type="Proteomes" id="UP001324427">
    <property type="component" value="Unassembled WGS sequence"/>
</dbReference>
<organism evidence="4 5">
    <name type="scientific">Oleoguttula mirabilis</name>
    <dbReference type="NCBI Taxonomy" id="1507867"/>
    <lineage>
        <taxon>Eukaryota</taxon>
        <taxon>Fungi</taxon>
        <taxon>Dikarya</taxon>
        <taxon>Ascomycota</taxon>
        <taxon>Pezizomycotina</taxon>
        <taxon>Dothideomycetes</taxon>
        <taxon>Dothideomycetidae</taxon>
        <taxon>Mycosphaerellales</taxon>
        <taxon>Teratosphaeriaceae</taxon>
        <taxon>Oleoguttula</taxon>
    </lineage>
</organism>
<feature type="transmembrane region" description="Helical" evidence="2">
    <location>
        <begin position="227"/>
        <end position="249"/>
    </location>
</feature>
<feature type="chain" id="PRO_5043586463" description="Extracellular serine-rich protein" evidence="3">
    <location>
        <begin position="21"/>
        <end position="385"/>
    </location>
</feature>
<gene>
    <name evidence="4" type="ORF">LTR36_002496</name>
</gene>
<evidence type="ECO:0000256" key="2">
    <source>
        <dbReference type="SAM" id="Phobius"/>
    </source>
</evidence>
<protein>
    <recommendedName>
        <fullName evidence="6">Extracellular serine-rich protein</fullName>
    </recommendedName>
</protein>
<keyword evidence="5" id="KW-1185">Reference proteome</keyword>
<dbReference type="PANTHER" id="PTHR34883">
    <property type="entry name" value="SERINE-RICH PROTEIN, PUTATIVE-RELATED-RELATED"/>
    <property type="match status" value="1"/>
</dbReference>
<evidence type="ECO:0000313" key="4">
    <source>
        <dbReference type="EMBL" id="KAK4545932.1"/>
    </source>
</evidence>
<evidence type="ECO:0000256" key="1">
    <source>
        <dbReference type="SAM" id="MobiDB-lite"/>
    </source>
</evidence>
<proteinExistence type="predicted"/>
<dbReference type="InterPro" id="IPR052953">
    <property type="entry name" value="Ser-rich/MCO-related"/>
</dbReference>
<dbReference type="PANTHER" id="PTHR34883:SF8">
    <property type="entry name" value="EXTRACELLULAR SERINE-RICH PROTEIN (AFU_ORTHOLOGUE AFUA_6G00670)"/>
    <property type="match status" value="1"/>
</dbReference>
<feature type="region of interest" description="Disordered" evidence="1">
    <location>
        <begin position="347"/>
        <end position="385"/>
    </location>
</feature>
<dbReference type="SUPFAM" id="SSF49503">
    <property type="entry name" value="Cupredoxins"/>
    <property type="match status" value="1"/>
</dbReference>
<comment type="caution">
    <text evidence="4">The sequence shown here is derived from an EMBL/GenBank/DDBJ whole genome shotgun (WGS) entry which is preliminary data.</text>
</comment>
<evidence type="ECO:0000256" key="3">
    <source>
        <dbReference type="SAM" id="SignalP"/>
    </source>
</evidence>
<keyword evidence="2" id="KW-0812">Transmembrane</keyword>
<feature type="signal peptide" evidence="3">
    <location>
        <begin position="1"/>
        <end position="20"/>
    </location>
</feature>
<dbReference type="AlphaFoldDB" id="A0AAV9JLP9"/>
<feature type="region of interest" description="Disordered" evidence="1">
    <location>
        <begin position="19"/>
        <end position="40"/>
    </location>
</feature>
<keyword evidence="2" id="KW-1133">Transmembrane helix</keyword>
<keyword evidence="2" id="KW-0472">Membrane</keyword>
<reference evidence="4 5" key="1">
    <citation type="submission" date="2021-11" db="EMBL/GenBank/DDBJ databases">
        <title>Black yeast isolated from Biological Soil Crust.</title>
        <authorList>
            <person name="Kurbessoian T."/>
        </authorList>
    </citation>
    <scope>NUCLEOTIDE SEQUENCE [LARGE SCALE GENOMIC DNA]</scope>
    <source>
        <strain evidence="4 5">CCFEE 5522</strain>
    </source>
</reference>
<keyword evidence="3" id="KW-0732">Signal</keyword>
<dbReference type="EMBL" id="JAVFHQ010000017">
    <property type="protein sequence ID" value="KAK4545932.1"/>
    <property type="molecule type" value="Genomic_DNA"/>
</dbReference>
<name>A0AAV9JLP9_9PEZI</name>
<dbReference type="CDD" id="cd00920">
    <property type="entry name" value="Cupredoxin"/>
    <property type="match status" value="1"/>
</dbReference>
<accession>A0AAV9JLP9</accession>
<dbReference type="Gene3D" id="2.60.40.420">
    <property type="entry name" value="Cupredoxins - blue copper proteins"/>
    <property type="match status" value="1"/>
</dbReference>